<name>A0AAX6FR97_IRIPA</name>
<dbReference type="AlphaFoldDB" id="A0AAX6FR97"/>
<reference evidence="1" key="1">
    <citation type="journal article" date="2023" name="GigaByte">
        <title>Genome assembly of the bearded iris, Iris pallida Lam.</title>
        <authorList>
            <person name="Bruccoleri R.E."/>
            <person name="Oakeley E.J."/>
            <person name="Faust A.M.E."/>
            <person name="Altorfer M."/>
            <person name="Dessus-Babus S."/>
            <person name="Burckhardt D."/>
            <person name="Oertli M."/>
            <person name="Naumann U."/>
            <person name="Petersen F."/>
            <person name="Wong J."/>
        </authorList>
    </citation>
    <scope>NUCLEOTIDE SEQUENCE</scope>
    <source>
        <strain evidence="1">GSM-AAB239-AS_SAM_17_03QT</strain>
    </source>
</reference>
<evidence type="ECO:0000313" key="2">
    <source>
        <dbReference type="Proteomes" id="UP001140949"/>
    </source>
</evidence>
<reference evidence="1" key="2">
    <citation type="submission" date="2023-04" db="EMBL/GenBank/DDBJ databases">
        <authorList>
            <person name="Bruccoleri R.E."/>
            <person name="Oakeley E.J."/>
            <person name="Faust A.-M."/>
            <person name="Dessus-Babus S."/>
            <person name="Altorfer M."/>
            <person name="Burckhardt D."/>
            <person name="Oertli M."/>
            <person name="Naumann U."/>
            <person name="Petersen F."/>
            <person name="Wong J."/>
        </authorList>
    </citation>
    <scope>NUCLEOTIDE SEQUENCE</scope>
    <source>
        <strain evidence="1">GSM-AAB239-AS_SAM_17_03QT</strain>
        <tissue evidence="1">Leaf</tissue>
    </source>
</reference>
<evidence type="ECO:0000313" key="1">
    <source>
        <dbReference type="EMBL" id="KAJ6818919.1"/>
    </source>
</evidence>
<gene>
    <name evidence="1" type="ORF">M6B38_404300</name>
</gene>
<dbReference type="EMBL" id="JANAVB010026799">
    <property type="protein sequence ID" value="KAJ6818919.1"/>
    <property type="molecule type" value="Genomic_DNA"/>
</dbReference>
<keyword evidence="2" id="KW-1185">Reference proteome</keyword>
<comment type="caution">
    <text evidence="1">The sequence shown here is derived from an EMBL/GenBank/DDBJ whole genome shotgun (WGS) entry which is preliminary data.</text>
</comment>
<dbReference type="Proteomes" id="UP001140949">
    <property type="component" value="Unassembled WGS sequence"/>
</dbReference>
<sequence length="34" mass="3953">MAASAAAIAIIKMEKYLLLIIDYQIHQKMLRDLY</sequence>
<organism evidence="1 2">
    <name type="scientific">Iris pallida</name>
    <name type="common">Sweet iris</name>
    <dbReference type="NCBI Taxonomy" id="29817"/>
    <lineage>
        <taxon>Eukaryota</taxon>
        <taxon>Viridiplantae</taxon>
        <taxon>Streptophyta</taxon>
        <taxon>Embryophyta</taxon>
        <taxon>Tracheophyta</taxon>
        <taxon>Spermatophyta</taxon>
        <taxon>Magnoliopsida</taxon>
        <taxon>Liliopsida</taxon>
        <taxon>Asparagales</taxon>
        <taxon>Iridaceae</taxon>
        <taxon>Iridoideae</taxon>
        <taxon>Irideae</taxon>
        <taxon>Iris</taxon>
    </lineage>
</organism>
<accession>A0AAX6FR97</accession>
<proteinExistence type="predicted"/>
<protein>
    <submittedName>
        <fullName evidence="1">NADH dehydrogenase subunit 6 (Plastid)</fullName>
    </submittedName>
</protein>